<dbReference type="PANTHER" id="PTHR14131">
    <property type="entry name" value="ANOSMIN"/>
    <property type="match status" value="1"/>
</dbReference>
<dbReference type="GO" id="GO:0030414">
    <property type="term" value="F:peptidase inhibitor activity"/>
    <property type="evidence" value="ECO:0007669"/>
    <property type="project" value="InterPro"/>
</dbReference>
<dbReference type="GO" id="GO:0009986">
    <property type="term" value="C:cell surface"/>
    <property type="evidence" value="ECO:0007669"/>
    <property type="project" value="TreeGrafter"/>
</dbReference>
<dbReference type="SMART" id="SM00060">
    <property type="entry name" value="FN3"/>
    <property type="match status" value="3"/>
</dbReference>
<feature type="transmembrane region" description="Helical" evidence="1">
    <location>
        <begin position="630"/>
        <end position="654"/>
    </location>
</feature>
<dbReference type="Gene3D" id="4.10.75.10">
    <property type="entry name" value="Elafin-like"/>
    <property type="match status" value="1"/>
</dbReference>
<dbReference type="SUPFAM" id="SSF49265">
    <property type="entry name" value="Fibronectin type III"/>
    <property type="match status" value="2"/>
</dbReference>
<reference evidence="4" key="1">
    <citation type="submission" date="2022-11" db="UniProtKB">
        <authorList>
            <consortium name="WormBaseParasite"/>
        </authorList>
    </citation>
    <scope>IDENTIFICATION</scope>
</reference>
<keyword evidence="1" id="KW-0812">Transmembrane</keyword>
<evidence type="ECO:0000313" key="3">
    <source>
        <dbReference type="Proteomes" id="UP000887540"/>
    </source>
</evidence>
<dbReference type="AlphaFoldDB" id="A0A914CR93"/>
<dbReference type="Pfam" id="PF00095">
    <property type="entry name" value="WAP"/>
    <property type="match status" value="1"/>
</dbReference>
<feature type="domain" description="WAP" evidence="2">
    <location>
        <begin position="40"/>
        <end position="87"/>
    </location>
</feature>
<keyword evidence="3" id="KW-1185">Reference proteome</keyword>
<dbReference type="InterPro" id="IPR008197">
    <property type="entry name" value="WAP_dom"/>
</dbReference>
<accession>A0A914CR93</accession>
<keyword evidence="1" id="KW-1133">Transmembrane helix</keyword>
<dbReference type="Proteomes" id="UP000887540">
    <property type="component" value="Unplaced"/>
</dbReference>
<protein>
    <submittedName>
        <fullName evidence="4">WAP domain-containing protein</fullName>
    </submittedName>
</protein>
<dbReference type="InterPro" id="IPR042447">
    <property type="entry name" value="Anosmin-1"/>
</dbReference>
<dbReference type="GO" id="GO:0030182">
    <property type="term" value="P:neuron differentiation"/>
    <property type="evidence" value="ECO:0007669"/>
    <property type="project" value="TreeGrafter"/>
</dbReference>
<evidence type="ECO:0000313" key="4">
    <source>
        <dbReference type="WBParaSite" id="ACRNAN_scaffold136.g28441.t1"/>
    </source>
</evidence>
<dbReference type="Gene3D" id="2.60.40.10">
    <property type="entry name" value="Immunoglobulins"/>
    <property type="match status" value="1"/>
</dbReference>
<dbReference type="WBParaSite" id="ACRNAN_scaffold136.g28441.t1">
    <property type="protein sequence ID" value="ACRNAN_scaffold136.g28441.t1"/>
    <property type="gene ID" value="ACRNAN_scaffold136.g28441"/>
</dbReference>
<dbReference type="InterPro" id="IPR036645">
    <property type="entry name" value="Elafin-like_sf"/>
</dbReference>
<dbReference type="SMART" id="SM00217">
    <property type="entry name" value="WAP"/>
    <property type="match status" value="1"/>
</dbReference>
<evidence type="ECO:0000259" key="2">
    <source>
        <dbReference type="PROSITE" id="PS51390"/>
    </source>
</evidence>
<dbReference type="InterPro" id="IPR003961">
    <property type="entry name" value="FN3_dom"/>
</dbReference>
<evidence type="ECO:0000256" key="1">
    <source>
        <dbReference type="SAM" id="Phobius"/>
    </source>
</evidence>
<dbReference type="PROSITE" id="PS51390">
    <property type="entry name" value="WAP"/>
    <property type="match status" value="1"/>
</dbReference>
<organism evidence="3 4">
    <name type="scientific">Acrobeloides nanus</name>
    <dbReference type="NCBI Taxonomy" id="290746"/>
    <lineage>
        <taxon>Eukaryota</taxon>
        <taxon>Metazoa</taxon>
        <taxon>Ecdysozoa</taxon>
        <taxon>Nematoda</taxon>
        <taxon>Chromadorea</taxon>
        <taxon>Rhabditida</taxon>
        <taxon>Tylenchina</taxon>
        <taxon>Cephalobomorpha</taxon>
        <taxon>Cephaloboidea</taxon>
        <taxon>Cephalobidae</taxon>
        <taxon>Acrobeloides</taxon>
    </lineage>
</organism>
<proteinExistence type="predicted"/>
<dbReference type="SUPFAM" id="SSF57256">
    <property type="entry name" value="Elafin-like"/>
    <property type="match status" value="1"/>
</dbReference>
<dbReference type="InterPro" id="IPR036116">
    <property type="entry name" value="FN3_sf"/>
</dbReference>
<keyword evidence="1" id="KW-0472">Membrane</keyword>
<dbReference type="InterPro" id="IPR013783">
    <property type="entry name" value="Ig-like_fold"/>
</dbReference>
<dbReference type="CDD" id="cd00199">
    <property type="entry name" value="WAP"/>
    <property type="match status" value="1"/>
</dbReference>
<sequence>CSLPCRESFFDNQTCTRELCQAAEDSESCRHSCIFIEKINRNKPGACPSRLLISVAECSAACDHDGQCLEAEKCCTAGCSRQCVAPIEQDSRLLPIPEGISVQERKRRRSAIIRWIMKRMSREHVNTNSNLFVLQWRWGVHKEESSMTPWQTIMVKNKMYAILKHLLAPGRFYVFRVGSVNIYGSLGFSKPSLPFKLTKEVKAPNAPSNFSVETIEFNRATKKWVPKISWQPPSSDLPLKDYQLSWMRTTSEFAKAYETRIGRKMALQGKRSTINFSFDEEDESGSFGGDRVSTIIPSHATRTHLQALEPEQLYMVELYATVDSTDGELRGEPAVLFIHTNSTLEDDNPLRYEIETNHISSDQNLQGTNTTQAPSLEDVEIFGFNEQKAEVNDDDAASEFHAEVKAPYYEDGQLMTTISWLDHPLCSPDKREFVVNVKEIECKKPYTEKVEEKRVVNQCVADIRNLEFNCKYVVIVEDVLSKQEITKASFKTLSCEETPSLVPFECGTEETTTSISPALICKIVNRTYASCSWPALGVHQDDRSDPANPSIIIGYRTILQPSIGSSIIHIVPPKKRLIDFPDLKPEVKYQFRVQPIITDGLGTEISTHFNTGSDSKEIRLDTFPIFELPLGAASGASISFSVYNCILLPLFLLLRLCTVAL</sequence>
<dbReference type="GO" id="GO:0005576">
    <property type="term" value="C:extracellular region"/>
    <property type="evidence" value="ECO:0007669"/>
    <property type="project" value="InterPro"/>
</dbReference>
<name>A0A914CR93_9BILA</name>
<dbReference type="PANTHER" id="PTHR14131:SF5">
    <property type="entry name" value="ANOSMIN-1"/>
    <property type="match status" value="1"/>
</dbReference>